<dbReference type="EMBL" id="CZAO01000002">
    <property type="protein sequence ID" value="CUP01013.1"/>
    <property type="molecule type" value="Genomic_DNA"/>
</dbReference>
<comment type="subcellular location">
    <subcellularLocation>
        <location evidence="1">Cell inner membrane</location>
        <topology evidence="1">Multi-pass membrane protein</topology>
    </subcellularLocation>
</comment>
<evidence type="ECO:0000313" key="11">
    <source>
        <dbReference type="Proteomes" id="UP000095614"/>
    </source>
</evidence>
<keyword evidence="3 6" id="KW-0812">Transmembrane</keyword>
<keyword evidence="5 6" id="KW-0472">Membrane</keyword>
<evidence type="ECO:0000256" key="5">
    <source>
        <dbReference type="ARBA" id="ARBA00023136"/>
    </source>
</evidence>
<feature type="transmembrane region" description="Helical" evidence="6">
    <location>
        <begin position="125"/>
        <end position="144"/>
    </location>
</feature>
<feature type="transmembrane region" description="Helical" evidence="6">
    <location>
        <begin position="200"/>
        <end position="218"/>
    </location>
</feature>
<evidence type="ECO:0000256" key="6">
    <source>
        <dbReference type="SAM" id="Phobius"/>
    </source>
</evidence>
<accession>A0A173Y358</accession>
<evidence type="ECO:0000256" key="1">
    <source>
        <dbReference type="ARBA" id="ARBA00004429"/>
    </source>
</evidence>
<evidence type="ECO:0000313" key="12">
    <source>
        <dbReference type="Proteomes" id="UP000095766"/>
    </source>
</evidence>
<dbReference type="EMBL" id="CZAF01000010">
    <property type="protein sequence ID" value="CUP39670.1"/>
    <property type="molecule type" value="Genomic_DNA"/>
</dbReference>
<evidence type="ECO:0000259" key="7">
    <source>
        <dbReference type="PROSITE" id="PS50850"/>
    </source>
</evidence>
<evidence type="ECO:0000313" key="10">
    <source>
        <dbReference type="EMBL" id="CUP43527.1"/>
    </source>
</evidence>
<protein>
    <submittedName>
        <fullName evidence="10">L-fucose transporter</fullName>
    </submittedName>
</protein>
<feature type="transmembrane region" description="Helical" evidence="6">
    <location>
        <begin position="103"/>
        <end position="119"/>
    </location>
</feature>
<feature type="transmembrane region" description="Helical" evidence="6">
    <location>
        <begin position="75"/>
        <end position="96"/>
    </location>
</feature>
<evidence type="ECO:0000313" key="9">
    <source>
        <dbReference type="EMBL" id="CUP39670.1"/>
    </source>
</evidence>
<feature type="transmembrane region" description="Helical" evidence="6">
    <location>
        <begin position="34"/>
        <end position="55"/>
    </location>
</feature>
<dbReference type="GO" id="GO:0005886">
    <property type="term" value="C:plasma membrane"/>
    <property type="evidence" value="ECO:0007669"/>
    <property type="project" value="UniProtKB-SubCell"/>
</dbReference>
<feature type="transmembrane region" description="Helical" evidence="6">
    <location>
        <begin position="282"/>
        <end position="301"/>
    </location>
</feature>
<keyword evidence="2" id="KW-1003">Cell membrane</keyword>
<feature type="transmembrane region" description="Helical" evidence="6">
    <location>
        <begin position="336"/>
        <end position="359"/>
    </location>
</feature>
<dbReference type="PANTHER" id="PTHR43702">
    <property type="entry name" value="L-FUCOSE-PROTON SYMPORTER"/>
    <property type="match status" value="1"/>
</dbReference>
<reference evidence="11 12" key="1">
    <citation type="submission" date="2015-09" db="EMBL/GenBank/DDBJ databases">
        <authorList>
            <consortium name="Pathogen Informatics"/>
        </authorList>
    </citation>
    <scope>NUCLEOTIDE SEQUENCE [LARGE SCALE GENOMIC DNA]</scope>
    <source>
        <strain evidence="9 11">2789STDY5834847</strain>
        <strain evidence="8 12">2789STDY5834898</strain>
        <strain evidence="10 13">2789STDY5834942</strain>
    </source>
</reference>
<dbReference type="InterPro" id="IPR036259">
    <property type="entry name" value="MFS_trans_sf"/>
</dbReference>
<dbReference type="Proteomes" id="UP000095614">
    <property type="component" value="Unassembled WGS sequence"/>
</dbReference>
<feature type="transmembrane region" description="Helical" evidence="6">
    <location>
        <begin position="245"/>
        <end position="270"/>
    </location>
</feature>
<gene>
    <name evidence="10" type="primary">fucP_1</name>
    <name evidence="8" type="synonym">fucP_2</name>
    <name evidence="9" type="synonym">fucP_4</name>
    <name evidence="9" type="ORF">ERS852462_03478</name>
    <name evidence="8" type="ORF">ERS852510_00643</name>
    <name evidence="10" type="ORF">ERS852554_00723</name>
</gene>
<feature type="transmembrane region" description="Helical" evidence="6">
    <location>
        <begin position="396"/>
        <end position="414"/>
    </location>
</feature>
<feature type="transmembrane region" description="Helical" evidence="6">
    <location>
        <begin position="371"/>
        <end position="390"/>
    </location>
</feature>
<sequence>MFIFAPAIINRLATIVWNYHIMKQKRIPLVGRQYLVPFILITSLFFLWGFAHAILNVLNKHFQEILDITKTHSAFIQMTMYMGYFIMAIPAGFFISRFGYRRGVVFGLLLYGVGSLLFIPGQHYLSFNLFLFALFVIGCGLTFLETAANPYATELGAKETAASRLNFAQSFNGLGCICAPVLAGLLLFSKDGQTGSGNVALPYICMGVIVLLVALVFSRIKLPEIEHSVEVDEAGNKVGLWSHRLFIFGLIALFAYEVGEISINSFFINYVVEQNWMNAREASVVLSFGGLGLFMLGRFAGSWIMGRVRAEKMLLVCATGTVMTTLLVLLDVGMVSLAALLCGYAFEAIMFPTIFALSLRGLGNHTKRASSFLMMSPVGGVVGPLLMGLVADHTTMVWAFIVPLVAYCVVWAYARKMVSVSTASSI</sequence>
<dbReference type="SUPFAM" id="SSF103473">
    <property type="entry name" value="MFS general substrate transporter"/>
    <property type="match status" value="1"/>
</dbReference>
<feature type="transmembrane region" description="Helical" evidence="6">
    <location>
        <begin position="313"/>
        <end position="330"/>
    </location>
</feature>
<dbReference type="Pfam" id="PF07690">
    <property type="entry name" value="MFS_1"/>
    <property type="match status" value="1"/>
</dbReference>
<dbReference type="PANTHER" id="PTHR43702:SF3">
    <property type="entry name" value="PROTEIN TSGA"/>
    <property type="match status" value="1"/>
</dbReference>
<dbReference type="GO" id="GO:0022857">
    <property type="term" value="F:transmembrane transporter activity"/>
    <property type="evidence" value="ECO:0007669"/>
    <property type="project" value="InterPro"/>
</dbReference>
<feature type="domain" description="Major facilitator superfamily (MFS) profile" evidence="7">
    <location>
        <begin position="37"/>
        <end position="426"/>
    </location>
</feature>
<dbReference type="Gene3D" id="1.20.1250.20">
    <property type="entry name" value="MFS general substrate transporter like domains"/>
    <property type="match status" value="2"/>
</dbReference>
<evidence type="ECO:0000256" key="3">
    <source>
        <dbReference type="ARBA" id="ARBA00022692"/>
    </source>
</evidence>
<dbReference type="AlphaFoldDB" id="A0A173Y358"/>
<dbReference type="Proteomes" id="UP000095766">
    <property type="component" value="Unassembled WGS sequence"/>
</dbReference>
<dbReference type="Proteomes" id="UP000095788">
    <property type="component" value="Unassembled WGS sequence"/>
</dbReference>
<dbReference type="EMBL" id="CZBF01000001">
    <property type="protein sequence ID" value="CUP43527.1"/>
    <property type="molecule type" value="Genomic_DNA"/>
</dbReference>
<proteinExistence type="predicted"/>
<dbReference type="PROSITE" id="PS50850">
    <property type="entry name" value="MFS"/>
    <property type="match status" value="1"/>
</dbReference>
<keyword evidence="4 6" id="KW-1133">Transmembrane helix</keyword>
<evidence type="ECO:0000313" key="13">
    <source>
        <dbReference type="Proteomes" id="UP000095788"/>
    </source>
</evidence>
<dbReference type="InterPro" id="IPR020846">
    <property type="entry name" value="MFS_dom"/>
</dbReference>
<dbReference type="InterPro" id="IPR050375">
    <property type="entry name" value="MFS_TsgA-like"/>
</dbReference>
<organism evidence="10 13">
    <name type="scientific">Bacteroides uniformis</name>
    <dbReference type="NCBI Taxonomy" id="820"/>
    <lineage>
        <taxon>Bacteria</taxon>
        <taxon>Pseudomonadati</taxon>
        <taxon>Bacteroidota</taxon>
        <taxon>Bacteroidia</taxon>
        <taxon>Bacteroidales</taxon>
        <taxon>Bacteroidaceae</taxon>
        <taxon>Bacteroides</taxon>
    </lineage>
</organism>
<evidence type="ECO:0000313" key="8">
    <source>
        <dbReference type="EMBL" id="CUP01013.1"/>
    </source>
</evidence>
<dbReference type="CDD" id="cd17394">
    <property type="entry name" value="MFS_FucP_like"/>
    <property type="match status" value="1"/>
</dbReference>
<feature type="transmembrane region" description="Helical" evidence="6">
    <location>
        <begin position="165"/>
        <end position="188"/>
    </location>
</feature>
<name>A0A173Y358_BACUN</name>
<evidence type="ECO:0000256" key="4">
    <source>
        <dbReference type="ARBA" id="ARBA00022989"/>
    </source>
</evidence>
<evidence type="ECO:0000256" key="2">
    <source>
        <dbReference type="ARBA" id="ARBA00022475"/>
    </source>
</evidence>
<dbReference type="InterPro" id="IPR011701">
    <property type="entry name" value="MFS"/>
</dbReference>